<dbReference type="CDD" id="cd16343">
    <property type="entry name" value="LMWPTP"/>
    <property type="match status" value="1"/>
</dbReference>
<dbReference type="RefSeq" id="WP_086487623.1">
    <property type="nucleotide sequence ID" value="NZ_MSLT01000012.1"/>
</dbReference>
<dbReference type="EC" id="3.1.3.48" evidence="2"/>
<organism evidence="7 8">
    <name type="scientific">Thioflexithrix psekupsensis</name>
    <dbReference type="NCBI Taxonomy" id="1570016"/>
    <lineage>
        <taxon>Bacteria</taxon>
        <taxon>Pseudomonadati</taxon>
        <taxon>Pseudomonadota</taxon>
        <taxon>Gammaproteobacteria</taxon>
        <taxon>Thiotrichales</taxon>
        <taxon>Thioflexithrix</taxon>
    </lineage>
</organism>
<evidence type="ECO:0000259" key="6">
    <source>
        <dbReference type="SMART" id="SM00226"/>
    </source>
</evidence>
<name>A0A251X8H8_9GAMM</name>
<dbReference type="InterPro" id="IPR017867">
    <property type="entry name" value="Tyr_phospatase_low_mol_wt"/>
</dbReference>
<dbReference type="Pfam" id="PF01451">
    <property type="entry name" value="LMWPc"/>
    <property type="match status" value="1"/>
</dbReference>
<dbReference type="PANTHER" id="PTHR11717:SF7">
    <property type="entry name" value="LOW MOLECULAR WEIGHT PHOSPHOTYROSINE PROTEIN PHOSPHATASE"/>
    <property type="match status" value="1"/>
</dbReference>
<dbReference type="OrthoDB" id="9784339at2"/>
<comment type="similarity">
    <text evidence="1">Belongs to the low molecular weight phosphotyrosine protein phosphatase family.</text>
</comment>
<evidence type="ECO:0000256" key="1">
    <source>
        <dbReference type="ARBA" id="ARBA00011063"/>
    </source>
</evidence>
<dbReference type="InterPro" id="IPR023485">
    <property type="entry name" value="Ptyr_pPase"/>
</dbReference>
<keyword evidence="8" id="KW-1185">Reference proteome</keyword>
<dbReference type="PRINTS" id="PR00719">
    <property type="entry name" value="LMWPTPASE"/>
</dbReference>
<feature type="active site" description="Nucleophile" evidence="5">
    <location>
        <position position="12"/>
    </location>
</feature>
<gene>
    <name evidence="7" type="ORF">TPSD3_05705</name>
</gene>
<sequence>MPTEPLKVLFVCMGNYCRSPSAEGLFLKMLQEQGLTTRVHVDSAGTHDYHVGDAPDPRSQRAAKQRGIDLSALRGRQIDERTDFAEFDYILPMDKHNHANLYAICPPEHRHKIRLFMTFAPERAVAEVPDPYMTGEFSYVLDLLEAACAGLLTDIKQRLE</sequence>
<evidence type="ECO:0000256" key="2">
    <source>
        <dbReference type="ARBA" id="ARBA00013064"/>
    </source>
</evidence>
<evidence type="ECO:0000313" key="7">
    <source>
        <dbReference type="EMBL" id="OUD13842.1"/>
    </source>
</evidence>
<keyword evidence="4" id="KW-0904">Protein phosphatase</keyword>
<dbReference type="GO" id="GO:0004725">
    <property type="term" value="F:protein tyrosine phosphatase activity"/>
    <property type="evidence" value="ECO:0007669"/>
    <property type="project" value="UniProtKB-EC"/>
</dbReference>
<evidence type="ECO:0000256" key="5">
    <source>
        <dbReference type="PIRSR" id="PIRSR617867-1"/>
    </source>
</evidence>
<evidence type="ECO:0000256" key="4">
    <source>
        <dbReference type="ARBA" id="ARBA00022912"/>
    </source>
</evidence>
<reference evidence="7 8" key="1">
    <citation type="submission" date="2016-12" db="EMBL/GenBank/DDBJ databases">
        <title>Thioflexothrix psekupsii D3 genome sequencing and assembly.</title>
        <authorList>
            <person name="Fomenkov A."/>
            <person name="Vincze T."/>
            <person name="Grabovich M."/>
            <person name="Anton B.P."/>
            <person name="Dubinina G."/>
            <person name="Orlova M."/>
            <person name="Belousova E."/>
            <person name="Roberts R.J."/>
        </authorList>
    </citation>
    <scope>NUCLEOTIDE SEQUENCE [LARGE SCALE GENOMIC DNA]</scope>
    <source>
        <strain evidence="7">D3</strain>
    </source>
</reference>
<evidence type="ECO:0000313" key="8">
    <source>
        <dbReference type="Proteomes" id="UP000194798"/>
    </source>
</evidence>
<dbReference type="AlphaFoldDB" id="A0A251X8H8"/>
<comment type="caution">
    <text evidence="7">The sequence shown here is derived from an EMBL/GenBank/DDBJ whole genome shotgun (WGS) entry which is preliminary data.</text>
</comment>
<feature type="domain" description="Phosphotyrosine protein phosphatase I" evidence="6">
    <location>
        <begin position="6"/>
        <end position="154"/>
    </location>
</feature>
<dbReference type="Gene3D" id="3.40.50.2300">
    <property type="match status" value="1"/>
</dbReference>
<dbReference type="InterPro" id="IPR036196">
    <property type="entry name" value="Ptyr_pPase_sf"/>
</dbReference>
<evidence type="ECO:0000256" key="3">
    <source>
        <dbReference type="ARBA" id="ARBA00022801"/>
    </source>
</evidence>
<proteinExistence type="inferred from homology"/>
<accession>A0A251X8H8</accession>
<dbReference type="SMART" id="SM00226">
    <property type="entry name" value="LMWPc"/>
    <property type="match status" value="1"/>
</dbReference>
<dbReference type="PANTHER" id="PTHR11717">
    <property type="entry name" value="LOW MOLECULAR WEIGHT PROTEIN TYROSINE PHOSPHATASE"/>
    <property type="match status" value="1"/>
</dbReference>
<feature type="active site" description="Proton donor" evidence="5">
    <location>
        <position position="130"/>
    </location>
</feature>
<protein>
    <recommendedName>
        <fullName evidence="2">protein-tyrosine-phosphatase</fullName>
        <ecNumber evidence="2">3.1.3.48</ecNumber>
    </recommendedName>
</protein>
<feature type="active site" evidence="5">
    <location>
        <position position="18"/>
    </location>
</feature>
<dbReference type="InterPro" id="IPR050438">
    <property type="entry name" value="LMW_PTPase"/>
</dbReference>
<dbReference type="EMBL" id="MSLT01000012">
    <property type="protein sequence ID" value="OUD13842.1"/>
    <property type="molecule type" value="Genomic_DNA"/>
</dbReference>
<dbReference type="Proteomes" id="UP000194798">
    <property type="component" value="Unassembled WGS sequence"/>
</dbReference>
<keyword evidence="3" id="KW-0378">Hydrolase</keyword>
<dbReference type="SUPFAM" id="SSF52788">
    <property type="entry name" value="Phosphotyrosine protein phosphatases I"/>
    <property type="match status" value="1"/>
</dbReference>